<dbReference type="VEuPathDB" id="FungiDB:UREG_01419"/>
<dbReference type="RefSeq" id="XP_002541903.1">
    <property type="nucleotide sequence ID" value="XM_002541857.1"/>
</dbReference>
<evidence type="ECO:0000256" key="1">
    <source>
        <dbReference type="ARBA" id="ARBA00004569"/>
    </source>
</evidence>
<evidence type="ECO:0000256" key="6">
    <source>
        <dbReference type="ARBA" id="ARBA00023157"/>
    </source>
</evidence>
<evidence type="ECO:0000313" key="11">
    <source>
        <dbReference type="Proteomes" id="UP000002058"/>
    </source>
</evidence>
<evidence type="ECO:0000256" key="7">
    <source>
        <dbReference type="ARBA" id="ARBA00023186"/>
    </source>
</evidence>
<dbReference type="AlphaFoldDB" id="C4JHZ4"/>
<dbReference type="eggNOG" id="KOG3496">
    <property type="taxonomic scope" value="Eukaryota"/>
</dbReference>
<dbReference type="GeneID" id="8440673"/>
<dbReference type="InParanoid" id="C4JHZ4"/>
<keyword evidence="5" id="KW-0496">Mitochondrion</keyword>
<dbReference type="PROSITE" id="PS51808">
    <property type="entry name" value="CHCH"/>
    <property type="match status" value="1"/>
</dbReference>
<dbReference type="HOGENOM" id="CLU_149618_3_0_1"/>
<dbReference type="FunCoup" id="C4JHZ4">
    <property type="interactions" value="248"/>
</dbReference>
<evidence type="ECO:0000256" key="2">
    <source>
        <dbReference type="ARBA" id="ARBA00009241"/>
    </source>
</evidence>
<proteinExistence type="inferred from homology"/>
<dbReference type="Pfam" id="PF05051">
    <property type="entry name" value="COX17"/>
    <property type="match status" value="1"/>
</dbReference>
<organism evidence="10 11">
    <name type="scientific">Uncinocarpus reesii (strain UAMH 1704)</name>
    <dbReference type="NCBI Taxonomy" id="336963"/>
    <lineage>
        <taxon>Eukaryota</taxon>
        <taxon>Fungi</taxon>
        <taxon>Dikarya</taxon>
        <taxon>Ascomycota</taxon>
        <taxon>Pezizomycotina</taxon>
        <taxon>Eurotiomycetes</taxon>
        <taxon>Eurotiomycetidae</taxon>
        <taxon>Onygenales</taxon>
        <taxon>Onygenaceae</taxon>
        <taxon>Uncinocarpus</taxon>
    </lineage>
</organism>
<evidence type="ECO:0000256" key="4">
    <source>
        <dbReference type="ARBA" id="ARBA00023008"/>
    </source>
</evidence>
<comment type="subcellular location">
    <subcellularLocation>
        <location evidence="1">Mitochondrion intermembrane space</location>
    </subcellularLocation>
</comment>
<feature type="binding site" evidence="8">
    <location>
        <position position="35"/>
    </location>
    <ligand>
        <name>Cu cation</name>
        <dbReference type="ChEBI" id="CHEBI:23378"/>
    </ligand>
</feature>
<comment type="similarity">
    <text evidence="2">Belongs to the COX17 family.</text>
</comment>
<evidence type="ECO:0000256" key="3">
    <source>
        <dbReference type="ARBA" id="ARBA00022723"/>
    </source>
</evidence>
<dbReference type="OMA" id="CCVCKPE"/>
<feature type="region of interest" description="Disordered" evidence="9">
    <location>
        <begin position="1"/>
        <end position="33"/>
    </location>
</feature>
<dbReference type="EMBL" id="CH476615">
    <property type="protein sequence ID" value="EEP76570.1"/>
    <property type="molecule type" value="Genomic_DNA"/>
</dbReference>
<dbReference type="InterPro" id="IPR007745">
    <property type="entry name" value="Cyt_c_oxidase_Cu-chaperone"/>
</dbReference>
<keyword evidence="3 8" id="KW-0479">Metal-binding</keyword>
<evidence type="ECO:0000313" key="10">
    <source>
        <dbReference type="EMBL" id="EEP76570.1"/>
    </source>
</evidence>
<sequence length="79" mass="8497">MSSAAVSTASSFTSQAANPSVKPSTTETEKPKPCCVCKPEKAARDDCMLFSKSDNPAESECRSTIEQYRSCMASYGFKV</sequence>
<dbReference type="STRING" id="336963.C4JHZ4"/>
<dbReference type="PANTHER" id="PTHR16719">
    <property type="entry name" value="CYTOCHROME C OXIDASE COPPER CHAPERONE"/>
    <property type="match status" value="1"/>
</dbReference>
<dbReference type="SUPFAM" id="SSF47072">
    <property type="entry name" value="Cysteine alpha-hairpin motif"/>
    <property type="match status" value="1"/>
</dbReference>
<reference evidence="11" key="1">
    <citation type="journal article" date="2009" name="Genome Res.">
        <title>Comparative genomic analyses of the human fungal pathogens Coccidioides and their relatives.</title>
        <authorList>
            <person name="Sharpton T.J."/>
            <person name="Stajich J.E."/>
            <person name="Rounsley S.D."/>
            <person name="Gardner M.J."/>
            <person name="Wortman J.R."/>
            <person name="Jordar V.S."/>
            <person name="Maiti R."/>
            <person name="Kodira C.D."/>
            <person name="Neafsey D.E."/>
            <person name="Zeng Q."/>
            <person name="Hung C.-Y."/>
            <person name="McMahan C."/>
            <person name="Muszewska A."/>
            <person name="Grynberg M."/>
            <person name="Mandel M.A."/>
            <person name="Kellner E.M."/>
            <person name="Barker B.M."/>
            <person name="Galgiani J.N."/>
            <person name="Orbach M.J."/>
            <person name="Kirkland T.N."/>
            <person name="Cole G.T."/>
            <person name="Henn M.R."/>
            <person name="Birren B.W."/>
            <person name="Taylor J.W."/>
        </authorList>
    </citation>
    <scope>NUCLEOTIDE SEQUENCE [LARGE SCALE GENOMIC DNA]</scope>
    <source>
        <strain evidence="11">UAMH 1704</strain>
    </source>
</reference>
<dbReference type="PANTHER" id="PTHR16719:SF0">
    <property type="entry name" value="CYTOCHROME C OXIDASE COPPER CHAPERONE"/>
    <property type="match status" value="1"/>
</dbReference>
<keyword evidence="6" id="KW-1015">Disulfide bond</keyword>
<dbReference type="GO" id="GO:0016531">
    <property type="term" value="F:copper chaperone activity"/>
    <property type="evidence" value="ECO:0007669"/>
    <property type="project" value="InterPro"/>
</dbReference>
<protein>
    <submittedName>
        <fullName evidence="10">Uncharacterized protein</fullName>
    </submittedName>
</protein>
<feature type="binding site" evidence="8">
    <location>
        <position position="34"/>
    </location>
    <ligand>
        <name>Cu cation</name>
        <dbReference type="ChEBI" id="CHEBI:23378"/>
    </ligand>
</feature>
<accession>C4JHZ4</accession>
<dbReference type="GO" id="GO:0005507">
    <property type="term" value="F:copper ion binding"/>
    <property type="evidence" value="ECO:0007669"/>
    <property type="project" value="InterPro"/>
</dbReference>
<evidence type="ECO:0000256" key="5">
    <source>
        <dbReference type="ARBA" id="ARBA00023128"/>
    </source>
</evidence>
<evidence type="ECO:0000256" key="8">
    <source>
        <dbReference type="PIRSR" id="PIRSR607745-1"/>
    </source>
</evidence>
<evidence type="ECO:0000256" key="9">
    <source>
        <dbReference type="SAM" id="MobiDB-lite"/>
    </source>
</evidence>
<name>C4JHZ4_UNCRE</name>
<gene>
    <name evidence="10" type="ORF">UREG_01419</name>
</gene>
<keyword evidence="11" id="KW-1185">Reference proteome</keyword>
<dbReference type="InterPro" id="IPR009069">
    <property type="entry name" value="Cys_alpha_HP_mot_SF"/>
</dbReference>
<feature type="compositionally biased region" description="Low complexity" evidence="9">
    <location>
        <begin position="1"/>
        <end position="17"/>
    </location>
</feature>
<dbReference type="OrthoDB" id="1915887at2759"/>
<keyword evidence="7" id="KW-0143">Chaperone</keyword>
<dbReference type="KEGG" id="ure:UREG_01419"/>
<dbReference type="FunFam" id="1.10.287.1130:FF:000004">
    <property type="entry name" value="Cytochrome c oxidase copper chaperone"/>
    <property type="match status" value="1"/>
</dbReference>
<dbReference type="GO" id="GO:0005758">
    <property type="term" value="C:mitochondrial intermembrane space"/>
    <property type="evidence" value="ECO:0007669"/>
    <property type="project" value="UniProtKB-SubCell"/>
</dbReference>
<keyword evidence="4 8" id="KW-0186">Copper</keyword>
<dbReference type="GO" id="GO:0033617">
    <property type="term" value="P:mitochondrial respiratory chain complex IV assembly"/>
    <property type="evidence" value="ECO:0007669"/>
    <property type="project" value="TreeGrafter"/>
</dbReference>
<dbReference type="Proteomes" id="UP000002058">
    <property type="component" value="Unassembled WGS sequence"/>
</dbReference>
<dbReference type="Gene3D" id="1.10.287.1130">
    <property type="entry name" value="CytochromE C oxidase copper chaperone"/>
    <property type="match status" value="1"/>
</dbReference>